<dbReference type="CDD" id="cd06916">
    <property type="entry name" value="NR_DBD_like"/>
    <property type="match status" value="1"/>
</dbReference>
<evidence type="ECO:0000256" key="5">
    <source>
        <dbReference type="ARBA" id="ARBA00023125"/>
    </source>
</evidence>
<dbReference type="InterPro" id="IPR001628">
    <property type="entry name" value="Znf_hrmn_rcpt"/>
</dbReference>
<dbReference type="InterPro" id="IPR013088">
    <property type="entry name" value="Znf_NHR/GATA"/>
</dbReference>
<evidence type="ECO:0000256" key="8">
    <source>
        <dbReference type="ARBA" id="ARBA00023242"/>
    </source>
</evidence>
<keyword evidence="4 9" id="KW-0805">Transcription regulation</keyword>
<dbReference type="PROSITE" id="PS51843">
    <property type="entry name" value="NR_LBD"/>
    <property type="match status" value="1"/>
</dbReference>
<feature type="domain" description="NR LBD" evidence="12">
    <location>
        <begin position="180"/>
        <end position="407"/>
    </location>
</feature>
<dbReference type="Pfam" id="PF00104">
    <property type="entry name" value="Hormone_recep"/>
    <property type="match status" value="1"/>
</dbReference>
<evidence type="ECO:0000256" key="2">
    <source>
        <dbReference type="ARBA" id="ARBA00022771"/>
    </source>
</evidence>
<keyword evidence="3 9" id="KW-0862">Zinc</keyword>
<dbReference type="KEGG" id="pmrn:116957662"/>
<dbReference type="PANTHER" id="PTHR24082">
    <property type="entry name" value="NUCLEAR HORMONE RECEPTOR"/>
    <property type="match status" value="1"/>
</dbReference>
<keyword evidence="2 9" id="KW-0863">Zinc-finger</keyword>
<feature type="region of interest" description="Disordered" evidence="10">
    <location>
        <begin position="26"/>
        <end position="65"/>
    </location>
</feature>
<evidence type="ECO:0000256" key="3">
    <source>
        <dbReference type="ARBA" id="ARBA00022833"/>
    </source>
</evidence>
<name>A0AAJ7UIH7_PETMA</name>
<evidence type="ECO:0000256" key="10">
    <source>
        <dbReference type="SAM" id="MobiDB-lite"/>
    </source>
</evidence>
<dbReference type="PRINTS" id="PR00398">
    <property type="entry name" value="STRDHORMONER"/>
</dbReference>
<feature type="region of interest" description="Disordered" evidence="10">
    <location>
        <begin position="151"/>
        <end position="180"/>
    </location>
</feature>
<dbReference type="SMART" id="SM00430">
    <property type="entry name" value="HOLI"/>
    <property type="match status" value="1"/>
</dbReference>
<dbReference type="InterPro" id="IPR035500">
    <property type="entry name" value="NHR-like_dom_sf"/>
</dbReference>
<evidence type="ECO:0000313" key="14">
    <source>
        <dbReference type="RefSeq" id="XP_032835860.1"/>
    </source>
</evidence>
<dbReference type="InterPro" id="IPR050234">
    <property type="entry name" value="Nuclear_hormone_rcpt_NR1"/>
</dbReference>
<evidence type="ECO:0000256" key="7">
    <source>
        <dbReference type="ARBA" id="ARBA00023170"/>
    </source>
</evidence>
<evidence type="ECO:0000256" key="9">
    <source>
        <dbReference type="RuleBase" id="RU004334"/>
    </source>
</evidence>
<dbReference type="SMART" id="SM00399">
    <property type="entry name" value="ZnF_C4"/>
    <property type="match status" value="1"/>
</dbReference>
<organism evidence="13 14">
    <name type="scientific">Petromyzon marinus</name>
    <name type="common">Sea lamprey</name>
    <dbReference type="NCBI Taxonomy" id="7757"/>
    <lineage>
        <taxon>Eukaryota</taxon>
        <taxon>Metazoa</taxon>
        <taxon>Chordata</taxon>
        <taxon>Craniata</taxon>
        <taxon>Vertebrata</taxon>
        <taxon>Cyclostomata</taxon>
        <taxon>Hyperoartia</taxon>
        <taxon>Petromyzontiformes</taxon>
        <taxon>Petromyzontidae</taxon>
        <taxon>Petromyzon</taxon>
    </lineage>
</organism>
<comment type="similarity">
    <text evidence="9">Belongs to the nuclear hormone receptor family.</text>
</comment>
<dbReference type="GO" id="GO:0090575">
    <property type="term" value="C:RNA polymerase II transcription regulator complex"/>
    <property type="evidence" value="ECO:0007669"/>
    <property type="project" value="TreeGrafter"/>
</dbReference>
<dbReference type="InterPro" id="IPR000536">
    <property type="entry name" value="Nucl_hrmn_rcpt_lig-bd"/>
</dbReference>
<evidence type="ECO:0000313" key="13">
    <source>
        <dbReference type="Proteomes" id="UP001318040"/>
    </source>
</evidence>
<dbReference type="GO" id="GO:0008270">
    <property type="term" value="F:zinc ion binding"/>
    <property type="evidence" value="ECO:0007669"/>
    <property type="project" value="UniProtKB-KW"/>
</dbReference>
<dbReference type="Proteomes" id="UP001318040">
    <property type="component" value="Chromosome 80"/>
</dbReference>
<dbReference type="GO" id="GO:0004879">
    <property type="term" value="F:nuclear receptor activity"/>
    <property type="evidence" value="ECO:0007669"/>
    <property type="project" value="TreeGrafter"/>
</dbReference>
<dbReference type="SUPFAM" id="SSF57716">
    <property type="entry name" value="Glucocorticoid receptor-like (DNA-binding domain)"/>
    <property type="match status" value="1"/>
</dbReference>
<dbReference type="PROSITE" id="PS00031">
    <property type="entry name" value="NUCLEAR_REC_DBD_1"/>
    <property type="match status" value="1"/>
</dbReference>
<reference evidence="14" key="1">
    <citation type="submission" date="2025-08" db="UniProtKB">
        <authorList>
            <consortium name="RefSeq"/>
        </authorList>
    </citation>
    <scope>IDENTIFICATION</scope>
    <source>
        <tissue evidence="14">Sperm</tissue>
    </source>
</reference>
<keyword evidence="7 9" id="KW-0675">Receptor</keyword>
<evidence type="ECO:0000256" key="1">
    <source>
        <dbReference type="ARBA" id="ARBA00022723"/>
    </source>
</evidence>
<dbReference type="PANTHER" id="PTHR24082:SF507">
    <property type="entry name" value="BILE ACID RECEPTOR-RELATED"/>
    <property type="match status" value="1"/>
</dbReference>
<dbReference type="PROSITE" id="PS51030">
    <property type="entry name" value="NUCLEAR_REC_DBD_2"/>
    <property type="match status" value="1"/>
</dbReference>
<evidence type="ECO:0000256" key="4">
    <source>
        <dbReference type="ARBA" id="ARBA00023015"/>
    </source>
</evidence>
<dbReference type="GO" id="GO:0000122">
    <property type="term" value="P:negative regulation of transcription by RNA polymerase II"/>
    <property type="evidence" value="ECO:0007669"/>
    <property type="project" value="TreeGrafter"/>
</dbReference>
<gene>
    <name evidence="14" type="primary">LOC116957662</name>
</gene>
<dbReference type="InterPro" id="IPR001723">
    <property type="entry name" value="Nuclear_hrmn_rcpt"/>
</dbReference>
<dbReference type="Gene3D" id="3.30.50.10">
    <property type="entry name" value="Erythroid Transcription Factor GATA-1, subunit A"/>
    <property type="match status" value="1"/>
</dbReference>
<dbReference type="GO" id="GO:0045944">
    <property type="term" value="P:positive regulation of transcription by RNA polymerase II"/>
    <property type="evidence" value="ECO:0007669"/>
    <property type="project" value="TreeGrafter"/>
</dbReference>
<comment type="subcellular location">
    <subcellularLocation>
        <location evidence="9">Nucleus</location>
    </subcellularLocation>
</comment>
<dbReference type="SUPFAM" id="SSF48508">
    <property type="entry name" value="Nuclear receptor ligand-binding domain"/>
    <property type="match status" value="1"/>
</dbReference>
<dbReference type="GO" id="GO:0030154">
    <property type="term" value="P:cell differentiation"/>
    <property type="evidence" value="ECO:0007669"/>
    <property type="project" value="TreeGrafter"/>
</dbReference>
<keyword evidence="5 9" id="KW-0238">DNA-binding</keyword>
<dbReference type="Gene3D" id="1.10.565.10">
    <property type="entry name" value="Retinoid X Receptor"/>
    <property type="match status" value="1"/>
</dbReference>
<dbReference type="RefSeq" id="XP_032835860.1">
    <property type="nucleotide sequence ID" value="XM_032979969.1"/>
</dbReference>
<dbReference type="PRINTS" id="PR00047">
    <property type="entry name" value="STROIDFINGER"/>
</dbReference>
<protein>
    <submittedName>
        <fullName evidence="14">Bile acid receptor-like</fullName>
    </submittedName>
</protein>
<evidence type="ECO:0000259" key="12">
    <source>
        <dbReference type="PROSITE" id="PS51843"/>
    </source>
</evidence>
<dbReference type="Pfam" id="PF00105">
    <property type="entry name" value="zf-C4"/>
    <property type="match status" value="1"/>
</dbReference>
<keyword evidence="6 9" id="KW-0804">Transcription</keyword>
<proteinExistence type="inferred from homology"/>
<sequence length="407" mass="44768">MDACGREPEGPNFAFTTAPTCGAYARDPDSSLSSPGSAAQEGFREGGGEWSPQTGAVGSAGSPGARVEGAGLCVVCGDRATGFHYNAFTCEGCKGFFRRAMVRSTVQACRLGGRCHMDTYMRRQCQGCRYRKCLQAGMQAQGMVMEVSSSRAKRARKHCPKRSPTAAAAEGSRGDGLSQEQRQMVERIVAAHRKYSIAPEAIHKFMSEAVMSSDSHENFARMRDIMTDHMRALVSFAKTIPGFAEQHEEDQIALLKGSAIEAMMIRSALFYNGKQPHADPRTFLPENITKFDIDAERVEPMFDFFRSMGVLDVTETEYALLTAAVIMSPDRPWVRDYAGVERALEPIVALLLLHGGGGGGGGSRFARLVSRLTVLRSLNHNHEEVLAAWRRKFHHQLTPLLHELWDC</sequence>
<keyword evidence="8 9" id="KW-0539">Nucleus</keyword>
<dbReference type="AlphaFoldDB" id="A0AAJ7UIH7"/>
<keyword evidence="1 9" id="KW-0479">Metal-binding</keyword>
<feature type="compositionally biased region" description="Basic residues" evidence="10">
    <location>
        <begin position="151"/>
        <end position="161"/>
    </location>
</feature>
<evidence type="ECO:0000259" key="11">
    <source>
        <dbReference type="PROSITE" id="PS51030"/>
    </source>
</evidence>
<accession>A0AAJ7UIH7</accession>
<dbReference type="GO" id="GO:0000978">
    <property type="term" value="F:RNA polymerase II cis-regulatory region sequence-specific DNA binding"/>
    <property type="evidence" value="ECO:0007669"/>
    <property type="project" value="TreeGrafter"/>
</dbReference>
<keyword evidence="13" id="KW-1185">Reference proteome</keyword>
<feature type="domain" description="Nuclear receptor" evidence="11">
    <location>
        <begin position="70"/>
        <end position="145"/>
    </location>
</feature>
<evidence type="ECO:0000256" key="6">
    <source>
        <dbReference type="ARBA" id="ARBA00023163"/>
    </source>
</evidence>